<comment type="caution">
    <text evidence="1">The sequence shown here is derived from an EMBL/GenBank/DDBJ whole genome shotgun (WGS) entry which is preliminary data.</text>
</comment>
<reference evidence="1 2" key="1">
    <citation type="journal article" date="2021" name="Front. Genet.">
        <title>Chromosome-Level Genome Assembly Reveals Significant Gene Expansion in the Toll and IMD Signaling Pathways of Dendrolimus kikuchii.</title>
        <authorList>
            <person name="Zhou J."/>
            <person name="Wu P."/>
            <person name="Xiong Z."/>
            <person name="Liu N."/>
            <person name="Zhao N."/>
            <person name="Ji M."/>
            <person name="Qiu Y."/>
            <person name="Yang B."/>
        </authorList>
    </citation>
    <scope>NUCLEOTIDE SEQUENCE [LARGE SCALE GENOMIC DNA]</scope>
    <source>
        <strain evidence="1">Ann1</strain>
    </source>
</reference>
<proteinExistence type="predicted"/>
<dbReference type="Proteomes" id="UP000824533">
    <property type="component" value="Linkage Group LG28"/>
</dbReference>
<name>A0ACC1CFM2_9NEOP</name>
<evidence type="ECO:0000313" key="2">
    <source>
        <dbReference type="Proteomes" id="UP000824533"/>
    </source>
</evidence>
<organism evidence="1 2">
    <name type="scientific">Dendrolimus kikuchii</name>
    <dbReference type="NCBI Taxonomy" id="765133"/>
    <lineage>
        <taxon>Eukaryota</taxon>
        <taxon>Metazoa</taxon>
        <taxon>Ecdysozoa</taxon>
        <taxon>Arthropoda</taxon>
        <taxon>Hexapoda</taxon>
        <taxon>Insecta</taxon>
        <taxon>Pterygota</taxon>
        <taxon>Neoptera</taxon>
        <taxon>Endopterygota</taxon>
        <taxon>Lepidoptera</taxon>
        <taxon>Glossata</taxon>
        <taxon>Ditrysia</taxon>
        <taxon>Bombycoidea</taxon>
        <taxon>Lasiocampidae</taxon>
        <taxon>Dendrolimus</taxon>
    </lineage>
</organism>
<accession>A0ACC1CFM2</accession>
<evidence type="ECO:0000313" key="1">
    <source>
        <dbReference type="EMBL" id="KAJ0170366.1"/>
    </source>
</evidence>
<sequence>MTLTNTYTISKIKINEENSNSVIDNVNVEDNPQRTLKFVKTRKHRREDRTPGIKFISTKPKISRHYNTIKRRSGFWRKYKNKYKTTIPMNDYDSINNIHDYYNFDDVRKKRSELLTNEVNNDEEEITLETTVASMYKRAVNNKETDLRPYQKYINDVVRNLTEQKSSTLDYKENLKNLIAKMSSRMTDLNLVRNEQEKSTPKGLKVQMTDTTQVNVEEGEMATAQIEALLNEIKERAVQMVSEINPSLSDLISNTVTETTFEADPLLKKIALTTPGFAFSTFVTVNEVFDKRTINDTDLTMNENETNSLSPHKIDPRSLKEDGMTIAQTIEDYLQKELKSLYKKVKGRVGKDFQKEVKHAKSTIKKESSKMTKKITSLPSTKAMNKDTKTTKKTKPVVRSNRGGVTKKLVTTRPTSTVDDYILLTLYEQILAKTHEDNVMKMVTMPAIHFIKKRNDYLISQRNLKTLADPKLKDDIKKIYDDDIMAPDTYDFSTDMNVDVSIPSNDYSEDIKDQDTTERIATDTSYEGLTNKLSYNDYVNGYKYYLKYQKDEANTNFSNLVRYQAHRHHNVDDIGKFILNKIPQITTLKRDKRSKNKIFDDNDFDDQEVSTKTDDSWFKKHFYMFVDNGPPKKFHTSQTVAVKAPTYNVTTKKDSPITKKEVEEREMDLSANEDDKNDESHDVNLEELSKDLESMLSSMDKVERKATTVMKTGSMLNVKNSAFQNLPVIKELQLNIEKLFGKGRRTLSSTEKGDKKIDNFDDALHDTDDEDIGDFDVSMINNFDSVNENNFDINRVKRNLKKQSKSDDNVKNIKKSTLTLFSRSESANKTKKYGCVNVDLVPTQIVTLRNKKESKIKKLLNVFHRNKNKVHKRDNQRLQRFSFKKLKDMFLSKPDDKSNDKALSALDYELLTTRLTGFKPYKFDRVQSLEDMRKQIPNITDDLKEKAKINEIINDYDLKKEVSDVTEITKDSLMSYTDYNFNDSFLDNIESQLQASVKSTKSTVDYAEFNTPTPSTTFSTYSTKIKSTSFPIINYKYRDNTINDNVFTINILDNLTIPETKTTSIPRITAEDVKKELDKLQVKVTLNSNYYDRPYLHKLSVNAPKTITVKAKNALKSKEANEGIIIGTKETRIAKFHFKPKQKNDNIDVVPVLESPQFYEGVYETHTIPKGLFDDNTKINTDKEVNFHHFTNNIELSNLNNNMKKFILDKGIQNFVTVLPTDLTSITPGFNDGKTLKPFPDYFNDLLMWNHDILNYDRVPQWHRLIHSDFVTEYSTPDVQDIKKELNDLEEVISSYYATENRDENSNIVTKLYEVPFINDNIPKATKNSLIRRVAVNDNAIGSSKEIFIKGEAKYFRYDKQPVELAEEYIKTIDVVNRINNFNSKDGFHKNIPRKGDRFSLIDSKPANGIPLAVDSTLFSYDDDVDFVTATLVPKKLSKNSLKPLQSLRNRTTIKPKTKINVAPKQYFATPLPMKMNNFEKFLKENNLDVASVTSPLMELPLEPSITKDPLSEKHVDNNKMKETFHKDDSTTVLNNKFEAFNAKKKLYTVTESKLDKTKPKITRDILEDLEELDRLHRELFIDSESSKVKRDTNIHDHIIYGPEKYIDNVKLFEAVESEQRDSNQGVLRWSQTNTFAVKNKMHSCETLPPQPATGTSLLLELGRLIIRARSASPSKPSATPARDRLLHAKVLAAKPSTSQQVQTQPKSDTDEPKPGLQAHLSNHVHALWNEQIPVCIEVLLAPDCVECHARMSRAEEGGYDKPHHQHRGLLLERWTMRALDTQCSGASGLSSQWVLNAVRSQLHFSQLCAWRATLHRHNDHNQRRRKLSRETCNYKKLEANCDTNNEQQRKLNIVYSIKRPGDNTVEFSRTPVDHNFPITDLGNNTYLKVVLQSLPRTDEIPSVPCTCQRRNSKEFPKNTHDELIGKLNDLTLGTKVNKLSPNYEKVLDDRMLTPCSENGKHRCSYDDESDCKEVTPKKLDDRRIKEIAKYKRRVRKECKYRKICDSTSSEGEKNKETHTSIPILQASRFDRFRAIGCYRNQTYLTLPASRIETKSPFIDTETVPPTEFRRTNTIGTQTDDLLCNCGQKYQLKCQNCDRKMVRSEANYNLASIDQDVGTRRKCEVEEKAFKKLKCDNSDNVTDLIKRPKLRRFFPITERINQVMSDRKKKDIEELHLDTNDTVFCVPEERKRQKTYSVGEEDCVVYEKCDYGTIDRCEEQIEHVDQTGFKFPDPRKPDTIPSPSEMDRFRWRFDSAASMVFHTSTGLPLTSSPAPLRRGNNCFDYDDSINGISGIKSALFHPISPPSPAPSASPASPASPAPVTRHTSPTPQQKKEDTPKLRIGPSTCLLGSFEESALKGRLEPVATVHGFTAELGASGAFCPPHKRLPVTVFFYAPGGTNAPYMGHINLGPGGYRVSKSGTIQVSLFNPHGTLVKMFVVLYDLTCMPPMAKTFLRQRTLYMPAGADPPPHQHLHKWLRYLIHLRFMTSKSGKLYLHTDIRIIVSRKADLDTATAHSAIFRPIPTNKSKEPIRNDKPASQNGEKFELTNQNREKFEVTNQIVDGSPKLPECVTKTPEVITKMPEVVTKAPERAPNRFFGGCGDAESDFRREIGYEEQNGVPYELRSFTYAPENPKYSPR</sequence>
<protein>
    <submittedName>
        <fullName evidence="1">Uncharacterized protein</fullName>
    </submittedName>
</protein>
<gene>
    <name evidence="1" type="ORF">K1T71_014294</name>
</gene>
<keyword evidence="2" id="KW-1185">Reference proteome</keyword>
<dbReference type="EMBL" id="CM034414">
    <property type="protein sequence ID" value="KAJ0170366.1"/>
    <property type="molecule type" value="Genomic_DNA"/>
</dbReference>